<evidence type="ECO:0000256" key="1">
    <source>
        <dbReference type="SAM" id="MobiDB-lite"/>
    </source>
</evidence>
<dbReference type="Proteomes" id="UP000663829">
    <property type="component" value="Unassembled WGS sequence"/>
</dbReference>
<feature type="non-terminal residue" evidence="2">
    <location>
        <position position="1"/>
    </location>
</feature>
<protein>
    <submittedName>
        <fullName evidence="2">Uncharacterized protein</fullName>
    </submittedName>
</protein>
<reference evidence="2" key="1">
    <citation type="submission" date="2021-02" db="EMBL/GenBank/DDBJ databases">
        <authorList>
            <person name="Nowell W R."/>
        </authorList>
    </citation>
    <scope>NUCLEOTIDE SEQUENCE</scope>
</reference>
<feature type="compositionally biased region" description="Polar residues" evidence="1">
    <location>
        <begin position="1"/>
        <end position="36"/>
    </location>
</feature>
<dbReference type="Proteomes" id="UP000681722">
    <property type="component" value="Unassembled WGS sequence"/>
</dbReference>
<dbReference type="EMBL" id="CAJOBC010094763">
    <property type="protein sequence ID" value="CAF4427719.1"/>
    <property type="molecule type" value="Genomic_DNA"/>
</dbReference>
<dbReference type="AlphaFoldDB" id="A0A815Y445"/>
<proteinExistence type="predicted"/>
<evidence type="ECO:0000313" key="2">
    <source>
        <dbReference type="EMBL" id="CAF1565586.1"/>
    </source>
</evidence>
<keyword evidence="4" id="KW-1185">Reference proteome</keyword>
<comment type="caution">
    <text evidence="2">The sequence shown here is derived from an EMBL/GenBank/DDBJ whole genome shotgun (WGS) entry which is preliminary data.</text>
</comment>
<organism evidence="2 4">
    <name type="scientific">Didymodactylos carnosus</name>
    <dbReference type="NCBI Taxonomy" id="1234261"/>
    <lineage>
        <taxon>Eukaryota</taxon>
        <taxon>Metazoa</taxon>
        <taxon>Spiralia</taxon>
        <taxon>Gnathifera</taxon>
        <taxon>Rotifera</taxon>
        <taxon>Eurotatoria</taxon>
        <taxon>Bdelloidea</taxon>
        <taxon>Philodinida</taxon>
        <taxon>Philodinidae</taxon>
        <taxon>Didymodactylos</taxon>
    </lineage>
</organism>
<name>A0A815Y445_9BILA</name>
<evidence type="ECO:0000313" key="4">
    <source>
        <dbReference type="Proteomes" id="UP000663829"/>
    </source>
</evidence>
<dbReference type="EMBL" id="CAJNOQ010028980">
    <property type="protein sequence ID" value="CAF1565586.1"/>
    <property type="molecule type" value="Genomic_DNA"/>
</dbReference>
<sequence>MIEINDLSSDESPNVILSTPTGRSSSDADGSLSETSIGDIKYDTSNIK</sequence>
<accession>A0A815Y445</accession>
<gene>
    <name evidence="2" type="ORF">GPM918_LOCUS40056</name>
    <name evidence="3" type="ORF">SRO942_LOCUS40973</name>
</gene>
<feature type="region of interest" description="Disordered" evidence="1">
    <location>
        <begin position="1"/>
        <end position="48"/>
    </location>
</feature>
<evidence type="ECO:0000313" key="3">
    <source>
        <dbReference type="EMBL" id="CAF4427719.1"/>
    </source>
</evidence>